<evidence type="ECO:0000313" key="8">
    <source>
        <dbReference type="Proteomes" id="UP000008633"/>
    </source>
</evidence>
<feature type="coiled-coil region" evidence="5">
    <location>
        <begin position="3"/>
        <end position="76"/>
    </location>
</feature>
<dbReference type="InterPro" id="IPR000962">
    <property type="entry name" value="Znf_DskA_TraR"/>
</dbReference>
<dbReference type="GO" id="GO:0008270">
    <property type="term" value="F:zinc ion binding"/>
    <property type="evidence" value="ECO:0007669"/>
    <property type="project" value="UniProtKB-KW"/>
</dbReference>
<dbReference type="RefSeq" id="WP_013553994.1">
    <property type="nucleotide sequence ID" value="NC_014935.1"/>
</dbReference>
<dbReference type="PANTHER" id="PTHR33823:SF4">
    <property type="entry name" value="GENERAL STRESS PROTEIN 16O"/>
    <property type="match status" value="1"/>
</dbReference>
<dbReference type="KEGG" id="nsa:Nitsa_1043"/>
<dbReference type="SUPFAM" id="SSF57716">
    <property type="entry name" value="Glucocorticoid receptor-like (DNA-binding domain)"/>
    <property type="match status" value="1"/>
</dbReference>
<feature type="zinc finger region" description="dksA C4-type" evidence="4">
    <location>
        <begin position="84"/>
        <end position="108"/>
    </location>
</feature>
<dbReference type="STRING" id="749222.Nitsa_1043"/>
<dbReference type="PANTHER" id="PTHR33823">
    <property type="entry name" value="RNA POLYMERASE-BINDING TRANSCRIPTION FACTOR DKSA-RELATED"/>
    <property type="match status" value="1"/>
</dbReference>
<dbReference type="HOGENOM" id="CLU_043144_3_3_7"/>
<dbReference type="Proteomes" id="UP000008633">
    <property type="component" value="Chromosome"/>
</dbReference>
<reference evidence="8" key="2">
    <citation type="submission" date="2011-01" db="EMBL/GenBank/DDBJ databases">
        <title>The complete genome of Nitratifractor salsuginis DSM 16511.</title>
        <authorList>
            <consortium name="US DOE Joint Genome Institute (JGI-PGF)"/>
            <person name="Lucas S."/>
            <person name="Copeland A."/>
            <person name="Lapidus A."/>
            <person name="Bruce D."/>
            <person name="Goodwin L."/>
            <person name="Pitluck S."/>
            <person name="Kyrpides N."/>
            <person name="Mavromatis K."/>
            <person name="Ivanova N."/>
            <person name="Mikhailova N."/>
            <person name="Zeytun A."/>
            <person name="Detter J.C."/>
            <person name="Tapia R."/>
            <person name="Han C."/>
            <person name="Land M."/>
            <person name="Hauser L."/>
            <person name="Markowitz V."/>
            <person name="Cheng J.-F."/>
            <person name="Hugenholtz P."/>
            <person name="Woyke T."/>
            <person name="Wu D."/>
            <person name="Tindall B."/>
            <person name="Schuetze A."/>
            <person name="Brambilla E."/>
            <person name="Klenk H.-P."/>
            <person name="Eisen J.A."/>
        </authorList>
    </citation>
    <scope>NUCLEOTIDE SEQUENCE [LARGE SCALE GENOMIC DNA]</scope>
    <source>
        <strain evidence="8">DSM 16511 / JCM 12458 / E9I37-1</strain>
    </source>
</reference>
<feature type="domain" description="Zinc finger DksA/TraR C4-type" evidence="6">
    <location>
        <begin position="80"/>
        <end position="108"/>
    </location>
</feature>
<accession>E6WXP4</accession>
<dbReference type="AlphaFoldDB" id="E6WXP4"/>
<reference evidence="7 8" key="1">
    <citation type="journal article" date="2011" name="Stand. Genomic Sci.">
        <title>Complete genome sequence of Nitratifractor salsuginis type strain (E9I37-1).</title>
        <authorList>
            <person name="Anderson I."/>
            <person name="Sikorski J."/>
            <person name="Zeytun A."/>
            <person name="Nolan M."/>
            <person name="Lapidus A."/>
            <person name="Lucas S."/>
            <person name="Hammon N."/>
            <person name="Deshpande S."/>
            <person name="Cheng J.F."/>
            <person name="Tapia R."/>
            <person name="Han C."/>
            <person name="Goodwin L."/>
            <person name="Pitluck S."/>
            <person name="Liolios K."/>
            <person name="Pagani I."/>
            <person name="Ivanova N."/>
            <person name="Huntemann M."/>
            <person name="Mavromatis K."/>
            <person name="Ovchinikova G."/>
            <person name="Pati A."/>
            <person name="Chen A."/>
            <person name="Palaniappan K."/>
            <person name="Land M."/>
            <person name="Hauser L."/>
            <person name="Brambilla E.M."/>
            <person name="Ngatchou-Djao O.D."/>
            <person name="Rohde M."/>
            <person name="Tindall B.J."/>
            <person name="Goker M."/>
            <person name="Detter J.C."/>
            <person name="Woyke T."/>
            <person name="Bristow J."/>
            <person name="Eisen J.A."/>
            <person name="Markowitz V."/>
            <person name="Hugenholtz P."/>
            <person name="Klenk H.P."/>
            <person name="Kyrpides N.C."/>
        </authorList>
    </citation>
    <scope>NUCLEOTIDE SEQUENCE [LARGE SCALE GENOMIC DNA]</scope>
    <source>
        <strain evidence="8">DSM 16511 / JCM 12458 / E9I37-1</strain>
    </source>
</reference>
<evidence type="ECO:0000256" key="5">
    <source>
        <dbReference type="SAM" id="Coils"/>
    </source>
</evidence>
<evidence type="ECO:0000256" key="2">
    <source>
        <dbReference type="ARBA" id="ARBA00022771"/>
    </source>
</evidence>
<dbReference type="OrthoDB" id="1121111at2"/>
<dbReference type="EMBL" id="CP002452">
    <property type="protein sequence ID" value="ADV46301.1"/>
    <property type="molecule type" value="Genomic_DNA"/>
</dbReference>
<sequence length="114" mass="13411">MTREEKIEFKKSIEREIETLSEEIERLQASLYPERGEGPSDKVAHISFKQDQQVHIQRYNEAVKRLNRLKQAYARIDTPEYGICRECEEPIPLERLRLAPESLYCVACMEELGL</sequence>
<evidence type="ECO:0000256" key="4">
    <source>
        <dbReference type="PROSITE-ProRule" id="PRU00510"/>
    </source>
</evidence>
<dbReference type="eggNOG" id="COG1734">
    <property type="taxonomic scope" value="Bacteria"/>
</dbReference>
<keyword evidence="2" id="KW-0863">Zinc-finger</keyword>
<evidence type="ECO:0000259" key="6">
    <source>
        <dbReference type="Pfam" id="PF01258"/>
    </source>
</evidence>
<proteinExistence type="predicted"/>
<evidence type="ECO:0000313" key="7">
    <source>
        <dbReference type="EMBL" id="ADV46301.1"/>
    </source>
</evidence>
<keyword evidence="3" id="KW-0862">Zinc</keyword>
<dbReference type="PROSITE" id="PS51128">
    <property type="entry name" value="ZF_DKSA_2"/>
    <property type="match status" value="1"/>
</dbReference>
<keyword evidence="1" id="KW-0479">Metal-binding</keyword>
<gene>
    <name evidence="7" type="ordered locus">Nitsa_1043</name>
</gene>
<evidence type="ECO:0000256" key="3">
    <source>
        <dbReference type="ARBA" id="ARBA00022833"/>
    </source>
</evidence>
<keyword evidence="8" id="KW-1185">Reference proteome</keyword>
<keyword evidence="5" id="KW-0175">Coiled coil</keyword>
<protein>
    <submittedName>
        <fullName evidence="7">DnaK suppressor protein DksA</fullName>
    </submittedName>
</protein>
<name>E6WXP4_NITSE</name>
<dbReference type="Gene3D" id="1.20.120.910">
    <property type="entry name" value="DksA, coiled-coil domain"/>
    <property type="match status" value="1"/>
</dbReference>
<organism evidence="7 8">
    <name type="scientific">Nitratifractor salsuginis (strain DSM 16511 / JCM 12458 / E9I37-1)</name>
    <dbReference type="NCBI Taxonomy" id="749222"/>
    <lineage>
        <taxon>Bacteria</taxon>
        <taxon>Pseudomonadati</taxon>
        <taxon>Campylobacterota</taxon>
        <taxon>Epsilonproteobacteria</taxon>
        <taxon>Campylobacterales</taxon>
        <taxon>Sulfurovaceae</taxon>
        <taxon>Nitratifractor</taxon>
    </lineage>
</organism>
<evidence type="ECO:0000256" key="1">
    <source>
        <dbReference type="ARBA" id="ARBA00022723"/>
    </source>
</evidence>
<dbReference type="Pfam" id="PF01258">
    <property type="entry name" value="zf-dskA_traR"/>
    <property type="match status" value="1"/>
</dbReference>